<reference evidence="1 2" key="1">
    <citation type="submission" date="2020-02" db="EMBL/GenBank/DDBJ databases">
        <title>Genome sequence of the type strain CCBAU10050 of Rhizobium daejeonense.</title>
        <authorList>
            <person name="Gao J."/>
            <person name="Sun J."/>
        </authorList>
    </citation>
    <scope>NUCLEOTIDE SEQUENCE [LARGE SCALE GENOMIC DNA]</scope>
    <source>
        <strain evidence="1 2">CCBAU10050</strain>
    </source>
</reference>
<dbReference type="PANTHER" id="PTHR36439">
    <property type="entry name" value="BLL4334 PROTEIN"/>
    <property type="match status" value="1"/>
</dbReference>
<accession>A0A6M1S319</accession>
<gene>
    <name evidence="1" type="ORF">G6N76_07725</name>
</gene>
<dbReference type="AlphaFoldDB" id="A0A6M1S319"/>
<protein>
    <submittedName>
        <fullName evidence="1">DUF1697 domain-containing protein</fullName>
    </submittedName>
</protein>
<sequence>MTVHIALLRAVNVGGTGKLPMSELRALAEDLGLRDVSTYIQSGNLIFRDDEDATSVAGRLDASLAERLGKPPGVFVRSASELDAILAANPFPDAIPSQLLVTFFAELLPDNALSGLMAPDGEEVVVLGREIYVHYPIGVGRSRLKLPVLRHGTARNINTVAKLSQMAHALGEA</sequence>
<proteinExistence type="predicted"/>
<evidence type="ECO:0000313" key="2">
    <source>
        <dbReference type="Proteomes" id="UP000477849"/>
    </source>
</evidence>
<dbReference type="PANTHER" id="PTHR36439:SF1">
    <property type="entry name" value="DUF1697 DOMAIN-CONTAINING PROTEIN"/>
    <property type="match status" value="1"/>
</dbReference>
<dbReference type="PIRSF" id="PIRSF008502">
    <property type="entry name" value="UCP008502"/>
    <property type="match status" value="1"/>
</dbReference>
<evidence type="ECO:0000313" key="1">
    <source>
        <dbReference type="EMBL" id="NGO63560.1"/>
    </source>
</evidence>
<keyword evidence="2" id="KW-1185">Reference proteome</keyword>
<dbReference type="Gene3D" id="3.30.70.1280">
    <property type="entry name" value="SP0830-like domains"/>
    <property type="match status" value="1"/>
</dbReference>
<dbReference type="Proteomes" id="UP000477849">
    <property type="component" value="Unassembled WGS sequence"/>
</dbReference>
<dbReference type="RefSeq" id="WP_163903939.1">
    <property type="nucleotide sequence ID" value="NZ_CP048427.1"/>
</dbReference>
<dbReference type="InterPro" id="IPR012545">
    <property type="entry name" value="DUF1697"/>
</dbReference>
<comment type="caution">
    <text evidence="1">The sequence shown here is derived from an EMBL/GenBank/DDBJ whole genome shotgun (WGS) entry which is preliminary data.</text>
</comment>
<name>A0A6M1S319_9HYPH</name>
<dbReference type="SUPFAM" id="SSF160379">
    <property type="entry name" value="SP0830-like"/>
    <property type="match status" value="1"/>
</dbReference>
<dbReference type="Pfam" id="PF08002">
    <property type="entry name" value="DUF1697"/>
    <property type="match status" value="1"/>
</dbReference>
<dbReference type="EMBL" id="JAAKZH010000002">
    <property type="protein sequence ID" value="NGO63560.1"/>
    <property type="molecule type" value="Genomic_DNA"/>
</dbReference>
<organism evidence="1 2">
    <name type="scientific">Rhizobium daejeonense</name>
    <dbReference type="NCBI Taxonomy" id="240521"/>
    <lineage>
        <taxon>Bacteria</taxon>
        <taxon>Pseudomonadati</taxon>
        <taxon>Pseudomonadota</taxon>
        <taxon>Alphaproteobacteria</taxon>
        <taxon>Hyphomicrobiales</taxon>
        <taxon>Rhizobiaceae</taxon>
        <taxon>Rhizobium/Agrobacterium group</taxon>
        <taxon>Rhizobium</taxon>
    </lineage>
</organism>